<sequence length="105" mass="11879">MKYGLQDSTLESIITIFSKNPKIDKAILYGSRAQGNFKNGSDIDVALVGKELDIRELYKISLVLDELYLPYKIDLTIVEKIENQDLIENINRIGITIYEKSISPG</sequence>
<dbReference type="Gene3D" id="3.30.460.10">
    <property type="entry name" value="Beta Polymerase, domain 2"/>
    <property type="match status" value="1"/>
</dbReference>
<protein>
    <submittedName>
        <fullName evidence="2">Nucleotidyltransferase domain protein</fullName>
    </submittedName>
</protein>
<dbReference type="OrthoDB" id="9803106at2"/>
<keyword evidence="3" id="KW-1185">Reference proteome</keyword>
<dbReference type="GO" id="GO:0016740">
    <property type="term" value="F:transferase activity"/>
    <property type="evidence" value="ECO:0007669"/>
    <property type="project" value="UniProtKB-KW"/>
</dbReference>
<name>A0A5Q2N655_9FIRM</name>
<dbReference type="CDD" id="cd05403">
    <property type="entry name" value="NT_KNTase_like"/>
    <property type="match status" value="1"/>
</dbReference>
<keyword evidence="2" id="KW-0808">Transferase</keyword>
<dbReference type="Proteomes" id="UP000366051">
    <property type="component" value="Chromosome"/>
</dbReference>
<dbReference type="RefSeq" id="WP_153726655.1">
    <property type="nucleotide sequence ID" value="NZ_CP045875.1"/>
</dbReference>
<dbReference type="EMBL" id="CP045875">
    <property type="protein sequence ID" value="QGG48842.1"/>
    <property type="molecule type" value="Genomic_DNA"/>
</dbReference>
<dbReference type="InterPro" id="IPR043519">
    <property type="entry name" value="NT_sf"/>
</dbReference>
<evidence type="ECO:0000259" key="1">
    <source>
        <dbReference type="Pfam" id="PF18765"/>
    </source>
</evidence>
<dbReference type="KEGG" id="hcv:FTV88_2753"/>
<dbReference type="InterPro" id="IPR052930">
    <property type="entry name" value="TA_antitoxin_MntA"/>
</dbReference>
<reference evidence="3" key="1">
    <citation type="submission" date="2019-11" db="EMBL/GenBank/DDBJ databases">
        <title>Genome sequence of Heliorestis convoluta strain HH, an alkaliphilic and minimalistic phototrophic bacterium from a soda lake in Egypt.</title>
        <authorList>
            <person name="Dewey E.D."/>
            <person name="Stokes L.M."/>
            <person name="Burchell B.M."/>
            <person name="Shaffer K.N."/>
            <person name="Huntington A.M."/>
            <person name="Baker J.M."/>
            <person name="Nadendla S."/>
            <person name="Giglio M.G."/>
            <person name="Touchman J.W."/>
            <person name="Blankenship R.E."/>
            <person name="Madigan M.T."/>
            <person name="Sattley W.M."/>
        </authorList>
    </citation>
    <scope>NUCLEOTIDE SEQUENCE [LARGE SCALE GENOMIC DNA]</scope>
    <source>
        <strain evidence="3">HH</strain>
    </source>
</reference>
<evidence type="ECO:0000313" key="2">
    <source>
        <dbReference type="EMBL" id="QGG48842.1"/>
    </source>
</evidence>
<gene>
    <name evidence="2" type="ORF">FTV88_2753</name>
</gene>
<dbReference type="PANTHER" id="PTHR43852:SF3">
    <property type="entry name" value="NUCLEOTIDYLTRANSFERASE"/>
    <property type="match status" value="1"/>
</dbReference>
<dbReference type="InterPro" id="IPR041633">
    <property type="entry name" value="Polbeta"/>
</dbReference>
<dbReference type="PANTHER" id="PTHR43852">
    <property type="entry name" value="NUCLEOTIDYLTRANSFERASE"/>
    <property type="match status" value="1"/>
</dbReference>
<evidence type="ECO:0000313" key="3">
    <source>
        <dbReference type="Proteomes" id="UP000366051"/>
    </source>
</evidence>
<organism evidence="2 3">
    <name type="scientific">Heliorestis convoluta</name>
    <dbReference type="NCBI Taxonomy" id="356322"/>
    <lineage>
        <taxon>Bacteria</taxon>
        <taxon>Bacillati</taxon>
        <taxon>Bacillota</taxon>
        <taxon>Clostridia</taxon>
        <taxon>Eubacteriales</taxon>
        <taxon>Heliobacteriaceae</taxon>
        <taxon>Heliorestis</taxon>
    </lineage>
</organism>
<feature type="domain" description="Polymerase beta nucleotidyltransferase" evidence="1">
    <location>
        <begin position="11"/>
        <end position="101"/>
    </location>
</feature>
<dbReference type="AlphaFoldDB" id="A0A5Q2N655"/>
<accession>A0A5Q2N655</accession>
<dbReference type="Pfam" id="PF18765">
    <property type="entry name" value="Polbeta"/>
    <property type="match status" value="1"/>
</dbReference>
<dbReference type="SUPFAM" id="SSF81301">
    <property type="entry name" value="Nucleotidyltransferase"/>
    <property type="match status" value="1"/>
</dbReference>
<proteinExistence type="predicted"/>